<dbReference type="EMBL" id="PDNZ01000007">
    <property type="protein sequence ID" value="PWW81464.1"/>
    <property type="molecule type" value="Genomic_DNA"/>
</dbReference>
<keyword evidence="5" id="KW-1133">Transmembrane helix</keyword>
<evidence type="ECO:0000256" key="3">
    <source>
        <dbReference type="ARBA" id="ARBA00022960"/>
    </source>
</evidence>
<evidence type="ECO:0000256" key="2">
    <source>
        <dbReference type="ARBA" id="ARBA00013855"/>
    </source>
</evidence>
<name>A0A317T4D1_9CHLB</name>
<feature type="domain" description="Rod shape-determining protein MreC beta-barrel core" evidence="6">
    <location>
        <begin position="113"/>
        <end position="258"/>
    </location>
</feature>
<accession>A0A317T4D1</accession>
<protein>
    <recommendedName>
        <fullName evidence="2">Cell shape-determining protein MreC</fullName>
    </recommendedName>
    <alternativeName>
        <fullName evidence="4">Cell shape protein MreC</fullName>
    </alternativeName>
</protein>
<dbReference type="PANTHER" id="PTHR34138">
    <property type="entry name" value="CELL SHAPE-DETERMINING PROTEIN MREC"/>
    <property type="match status" value="1"/>
</dbReference>
<dbReference type="GO" id="GO:0005886">
    <property type="term" value="C:plasma membrane"/>
    <property type="evidence" value="ECO:0007669"/>
    <property type="project" value="TreeGrafter"/>
</dbReference>
<feature type="transmembrane region" description="Helical" evidence="5">
    <location>
        <begin position="12"/>
        <end position="30"/>
    </location>
</feature>
<keyword evidence="8" id="KW-1185">Reference proteome</keyword>
<sequence>MPKLFKFFSNNNAYLLLLLYCSIAGLLIRFEDDYSLKSLLSRGTELRATLSKGLNDVSLYVNLKKENEKLTLQNSALLADVIVKGNALRDTASINRAAYFMDDTPVHLVPARVVERRFDTSENVLIINVGNKQGIEKDMAVLTPDGLVGRVVQVSRNYAKVMPVIHSEFSVSVVSDSSKTHGILRWNGEQEQIAQIHYVPLSSSMYNGEKIYTADFSTFALQGIPVGKVIEVVPEKQFYRIDIELGVNFSTLTHVMVAEKTVDSEKVELMRDATDTGKNSSQADRTNP</sequence>
<evidence type="ECO:0000259" key="6">
    <source>
        <dbReference type="Pfam" id="PF04085"/>
    </source>
</evidence>
<keyword evidence="5" id="KW-0472">Membrane</keyword>
<dbReference type="OrthoDB" id="9811827at2"/>
<evidence type="ECO:0000256" key="1">
    <source>
        <dbReference type="ARBA" id="ARBA00009369"/>
    </source>
</evidence>
<evidence type="ECO:0000256" key="4">
    <source>
        <dbReference type="ARBA" id="ARBA00032089"/>
    </source>
</evidence>
<evidence type="ECO:0000313" key="7">
    <source>
        <dbReference type="EMBL" id="PWW81464.1"/>
    </source>
</evidence>
<evidence type="ECO:0000256" key="5">
    <source>
        <dbReference type="SAM" id="Phobius"/>
    </source>
</evidence>
<keyword evidence="3" id="KW-0133">Cell shape</keyword>
<dbReference type="AlphaFoldDB" id="A0A317T4D1"/>
<dbReference type="NCBIfam" id="NF010532">
    <property type="entry name" value="PRK13922.9-3"/>
    <property type="match status" value="1"/>
</dbReference>
<dbReference type="Gene3D" id="2.40.10.340">
    <property type="entry name" value="Rod shape-determining protein MreC, domain 1"/>
    <property type="match status" value="1"/>
</dbReference>
<gene>
    <name evidence="7" type="ORF">CR164_10555</name>
</gene>
<comment type="caution">
    <text evidence="7">The sequence shown here is derived from an EMBL/GenBank/DDBJ whole genome shotgun (WGS) entry which is preliminary data.</text>
</comment>
<keyword evidence="5" id="KW-0812">Transmembrane</keyword>
<dbReference type="InterPro" id="IPR042175">
    <property type="entry name" value="Cell/Rod_MreC_2"/>
</dbReference>
<dbReference type="GO" id="GO:0008360">
    <property type="term" value="P:regulation of cell shape"/>
    <property type="evidence" value="ECO:0007669"/>
    <property type="project" value="UniProtKB-KW"/>
</dbReference>
<dbReference type="Pfam" id="PF04085">
    <property type="entry name" value="MreC"/>
    <property type="match status" value="1"/>
</dbReference>
<proteinExistence type="inferred from homology"/>
<reference evidence="8" key="1">
    <citation type="submission" date="2017-10" db="EMBL/GenBank/DDBJ databases">
        <authorList>
            <person name="Gaisin V.A."/>
            <person name="Rysina M.S."/>
            <person name="Grouzdev D.S."/>
        </authorList>
    </citation>
    <scope>NUCLEOTIDE SEQUENCE [LARGE SCALE GENOMIC DNA]</scope>
    <source>
        <strain evidence="8">V1</strain>
    </source>
</reference>
<dbReference type="PANTHER" id="PTHR34138:SF1">
    <property type="entry name" value="CELL SHAPE-DETERMINING PROTEIN MREC"/>
    <property type="match status" value="1"/>
</dbReference>
<organism evidence="7 8">
    <name type="scientific">Prosthecochloris marina</name>
    <dbReference type="NCBI Taxonomy" id="2017681"/>
    <lineage>
        <taxon>Bacteria</taxon>
        <taxon>Pseudomonadati</taxon>
        <taxon>Chlorobiota</taxon>
        <taxon>Chlorobiia</taxon>
        <taxon>Chlorobiales</taxon>
        <taxon>Chlorobiaceae</taxon>
        <taxon>Prosthecochloris</taxon>
    </lineage>
</organism>
<dbReference type="InterPro" id="IPR042177">
    <property type="entry name" value="Cell/Rod_1"/>
</dbReference>
<dbReference type="InterPro" id="IPR055342">
    <property type="entry name" value="MreC_beta-barrel_core"/>
</dbReference>
<comment type="similarity">
    <text evidence="1">Belongs to the MreC family.</text>
</comment>
<dbReference type="InterPro" id="IPR007221">
    <property type="entry name" value="MreC"/>
</dbReference>
<dbReference type="Proteomes" id="UP000246278">
    <property type="component" value="Unassembled WGS sequence"/>
</dbReference>
<evidence type="ECO:0000313" key="8">
    <source>
        <dbReference type="Proteomes" id="UP000246278"/>
    </source>
</evidence>
<dbReference type="RefSeq" id="WP_110023958.1">
    <property type="nucleotide sequence ID" value="NZ_PDNZ01000007.1"/>
</dbReference>
<dbReference type="Gene3D" id="2.40.10.350">
    <property type="entry name" value="Rod shape-determining protein MreC, domain 2"/>
    <property type="match status" value="1"/>
</dbReference>